<reference evidence="6 7" key="1">
    <citation type="submission" date="2018-03" db="EMBL/GenBank/DDBJ databases">
        <title>Genomic Encyclopedia of Archaeal and Bacterial Type Strains, Phase II (KMG-II): from individual species to whole genera.</title>
        <authorList>
            <person name="Goeker M."/>
        </authorList>
    </citation>
    <scope>NUCLEOTIDE SEQUENCE [LARGE SCALE GENOMIC DNA]</scope>
    <source>
        <strain evidence="6 7">DSM 43146</strain>
    </source>
</reference>
<dbReference type="Pfam" id="PF01095">
    <property type="entry name" value="Pectinesterase"/>
    <property type="match status" value="1"/>
</dbReference>
<evidence type="ECO:0000256" key="1">
    <source>
        <dbReference type="ARBA" id="ARBA00008891"/>
    </source>
</evidence>
<dbReference type="PANTHER" id="PTHR31321">
    <property type="entry name" value="ACYL-COA THIOESTER HYDROLASE YBHC-RELATED"/>
    <property type="match status" value="1"/>
</dbReference>
<dbReference type="GO" id="GO:0042545">
    <property type="term" value="P:cell wall modification"/>
    <property type="evidence" value="ECO:0007669"/>
    <property type="project" value="InterPro"/>
</dbReference>
<dbReference type="GO" id="GO:0030599">
    <property type="term" value="F:pectinesterase activity"/>
    <property type="evidence" value="ECO:0007669"/>
    <property type="project" value="InterPro"/>
</dbReference>
<dbReference type="Gene3D" id="2.160.20.10">
    <property type="entry name" value="Single-stranded right-handed beta-helix, Pectin lyase-like"/>
    <property type="match status" value="1"/>
</dbReference>
<dbReference type="RefSeq" id="WP_239166291.1">
    <property type="nucleotide sequence ID" value="NZ_BOMO01000047.1"/>
</dbReference>
<evidence type="ECO:0000256" key="3">
    <source>
        <dbReference type="ARBA" id="ARBA00023085"/>
    </source>
</evidence>
<evidence type="ECO:0000256" key="4">
    <source>
        <dbReference type="SAM" id="SignalP"/>
    </source>
</evidence>
<dbReference type="InterPro" id="IPR011050">
    <property type="entry name" value="Pectin_lyase_fold/virulence"/>
</dbReference>
<dbReference type="InterPro" id="IPR012334">
    <property type="entry name" value="Pectin_lyas_fold"/>
</dbReference>
<dbReference type="PANTHER" id="PTHR31321:SF57">
    <property type="entry name" value="PECTINESTERASE 53-RELATED"/>
    <property type="match status" value="1"/>
</dbReference>
<keyword evidence="2" id="KW-0378">Hydrolase</keyword>
<feature type="domain" description="Pectinesterase catalytic" evidence="5">
    <location>
        <begin position="30"/>
        <end position="317"/>
    </location>
</feature>
<dbReference type="InterPro" id="IPR000070">
    <property type="entry name" value="Pectinesterase_cat"/>
</dbReference>
<keyword evidence="7" id="KW-1185">Reference proteome</keyword>
<name>A0A2T0K3K0_9ACTN</name>
<evidence type="ECO:0000313" key="7">
    <source>
        <dbReference type="Proteomes" id="UP000239415"/>
    </source>
</evidence>
<evidence type="ECO:0000313" key="6">
    <source>
        <dbReference type="EMBL" id="PRX17432.1"/>
    </source>
</evidence>
<accession>A0A2T0K3K0</accession>
<protein>
    <submittedName>
        <fullName evidence="6">Pectinesterase</fullName>
    </submittedName>
</protein>
<keyword evidence="3" id="KW-0063">Aspartyl esterase</keyword>
<dbReference type="GO" id="GO:0009279">
    <property type="term" value="C:cell outer membrane"/>
    <property type="evidence" value="ECO:0007669"/>
    <property type="project" value="TreeGrafter"/>
</dbReference>
<dbReference type="SUPFAM" id="SSF51126">
    <property type="entry name" value="Pectin lyase-like"/>
    <property type="match status" value="1"/>
</dbReference>
<comment type="similarity">
    <text evidence="1">Belongs to the pectinesterase family.</text>
</comment>
<sequence>MITRRLSAVAAVAAISVPLFAGNASAAAAITVAADGSGNYRTIQQAVAAATTGTVITVKAGTYQGQVSIPAAKSGITIKGATGTSTDIVITGNTPQSTAGAAGSATVLNMAANTSITGVTIANTYGSGSQALALYAGGDRQVYRNVRLLGRQDTFLSWGGTGSSQVRQYVYKSYIEGDVDFIYGNGALVIDSTTIRSLDRGSSNNGYITAAATNKANKYGILITRSTLTSSAASQTVALGRCWHAGGSADAIGQVLIRDSALGGHIRQAGAWQDMSGFSWKTCRFSEYNNTGAGATGGTADRPRMSAATAADHTAQKYLAGSDGWNPVQ</sequence>
<evidence type="ECO:0000256" key="2">
    <source>
        <dbReference type="ARBA" id="ARBA00022801"/>
    </source>
</evidence>
<dbReference type="Proteomes" id="UP000239415">
    <property type="component" value="Unassembled WGS sequence"/>
</dbReference>
<dbReference type="EMBL" id="PVMZ01000016">
    <property type="protein sequence ID" value="PRX17432.1"/>
    <property type="molecule type" value="Genomic_DNA"/>
</dbReference>
<feature type="signal peptide" evidence="4">
    <location>
        <begin position="1"/>
        <end position="21"/>
    </location>
</feature>
<proteinExistence type="inferred from homology"/>
<organism evidence="6 7">
    <name type="scientific">Actinoplanes italicus</name>
    <dbReference type="NCBI Taxonomy" id="113567"/>
    <lineage>
        <taxon>Bacteria</taxon>
        <taxon>Bacillati</taxon>
        <taxon>Actinomycetota</taxon>
        <taxon>Actinomycetes</taxon>
        <taxon>Micromonosporales</taxon>
        <taxon>Micromonosporaceae</taxon>
        <taxon>Actinoplanes</taxon>
    </lineage>
</organism>
<evidence type="ECO:0000259" key="5">
    <source>
        <dbReference type="Pfam" id="PF01095"/>
    </source>
</evidence>
<feature type="chain" id="PRO_5039647585" evidence="4">
    <location>
        <begin position="22"/>
        <end position="329"/>
    </location>
</feature>
<comment type="caution">
    <text evidence="6">The sequence shown here is derived from an EMBL/GenBank/DDBJ whole genome shotgun (WGS) entry which is preliminary data.</text>
</comment>
<dbReference type="AlphaFoldDB" id="A0A2T0K3K0"/>
<gene>
    <name evidence="6" type="ORF">CLV67_116208</name>
</gene>
<keyword evidence="4" id="KW-0732">Signal</keyword>